<sequence>MGLDQYEQRDVEQLISLERAGRLSKDDKTMLEIYREILAKKYSSRSNTPSNLATPSTPLRRVLSGSDRHNRHTSLTSPLLTPRSRVRPSPSRSSPLKCQPDSLTESESDRSPVRDGSKSLNFASTQCQLESSDHAASQHQPSPLQRLNALSQRSSSRAQSEPLDHTVPPQCQLLSLIGSVTSPLQHLETASRHFSQPPEPCGTAVSPPNQISCSSGVVQAIVDLKECLLQSAEKDRAQQEEATNRIVFCLQQQTEAIERLTGFLEMQNGR</sequence>
<dbReference type="AlphaFoldDB" id="A0A4S8L5R1"/>
<name>A0A4S8L5R1_DENBC</name>
<feature type="compositionally biased region" description="Low complexity" evidence="1">
    <location>
        <begin position="77"/>
        <end position="96"/>
    </location>
</feature>
<dbReference type="Proteomes" id="UP000297245">
    <property type="component" value="Unassembled WGS sequence"/>
</dbReference>
<protein>
    <submittedName>
        <fullName evidence="2">Uncharacterized protein</fullName>
    </submittedName>
</protein>
<evidence type="ECO:0000256" key="1">
    <source>
        <dbReference type="SAM" id="MobiDB-lite"/>
    </source>
</evidence>
<gene>
    <name evidence="2" type="ORF">K435DRAFT_870947</name>
</gene>
<evidence type="ECO:0000313" key="2">
    <source>
        <dbReference type="EMBL" id="THU83780.1"/>
    </source>
</evidence>
<feature type="region of interest" description="Disordered" evidence="1">
    <location>
        <begin position="40"/>
        <end position="118"/>
    </location>
</feature>
<feature type="compositionally biased region" description="Low complexity" evidence="1">
    <location>
        <begin position="148"/>
        <end position="160"/>
    </location>
</feature>
<evidence type="ECO:0000313" key="3">
    <source>
        <dbReference type="Proteomes" id="UP000297245"/>
    </source>
</evidence>
<keyword evidence="3" id="KW-1185">Reference proteome</keyword>
<accession>A0A4S8L5R1</accession>
<feature type="region of interest" description="Disordered" evidence="1">
    <location>
        <begin position="148"/>
        <end position="167"/>
    </location>
</feature>
<reference evidence="2 3" key="1">
    <citation type="journal article" date="2019" name="Nat. Ecol. Evol.">
        <title>Megaphylogeny resolves global patterns of mushroom evolution.</title>
        <authorList>
            <person name="Varga T."/>
            <person name="Krizsan K."/>
            <person name="Foldi C."/>
            <person name="Dima B."/>
            <person name="Sanchez-Garcia M."/>
            <person name="Sanchez-Ramirez S."/>
            <person name="Szollosi G.J."/>
            <person name="Szarkandi J.G."/>
            <person name="Papp V."/>
            <person name="Albert L."/>
            <person name="Andreopoulos W."/>
            <person name="Angelini C."/>
            <person name="Antonin V."/>
            <person name="Barry K.W."/>
            <person name="Bougher N.L."/>
            <person name="Buchanan P."/>
            <person name="Buyck B."/>
            <person name="Bense V."/>
            <person name="Catcheside P."/>
            <person name="Chovatia M."/>
            <person name="Cooper J."/>
            <person name="Damon W."/>
            <person name="Desjardin D."/>
            <person name="Finy P."/>
            <person name="Geml J."/>
            <person name="Haridas S."/>
            <person name="Hughes K."/>
            <person name="Justo A."/>
            <person name="Karasinski D."/>
            <person name="Kautmanova I."/>
            <person name="Kiss B."/>
            <person name="Kocsube S."/>
            <person name="Kotiranta H."/>
            <person name="LaButti K.M."/>
            <person name="Lechner B.E."/>
            <person name="Liimatainen K."/>
            <person name="Lipzen A."/>
            <person name="Lukacs Z."/>
            <person name="Mihaltcheva S."/>
            <person name="Morgado L.N."/>
            <person name="Niskanen T."/>
            <person name="Noordeloos M.E."/>
            <person name="Ohm R.A."/>
            <person name="Ortiz-Santana B."/>
            <person name="Ovrebo C."/>
            <person name="Racz N."/>
            <person name="Riley R."/>
            <person name="Savchenko A."/>
            <person name="Shiryaev A."/>
            <person name="Soop K."/>
            <person name="Spirin V."/>
            <person name="Szebenyi C."/>
            <person name="Tomsovsky M."/>
            <person name="Tulloss R.E."/>
            <person name="Uehling J."/>
            <person name="Grigoriev I.V."/>
            <person name="Vagvolgyi C."/>
            <person name="Papp T."/>
            <person name="Martin F.M."/>
            <person name="Miettinen O."/>
            <person name="Hibbett D.S."/>
            <person name="Nagy L.G."/>
        </authorList>
    </citation>
    <scope>NUCLEOTIDE SEQUENCE [LARGE SCALE GENOMIC DNA]</scope>
    <source>
        <strain evidence="2 3">CBS 962.96</strain>
    </source>
</reference>
<dbReference type="EMBL" id="ML179641">
    <property type="protein sequence ID" value="THU83780.1"/>
    <property type="molecule type" value="Genomic_DNA"/>
</dbReference>
<feature type="compositionally biased region" description="Polar residues" evidence="1">
    <location>
        <begin position="44"/>
        <end position="57"/>
    </location>
</feature>
<organism evidence="2 3">
    <name type="scientific">Dendrothele bispora (strain CBS 962.96)</name>
    <dbReference type="NCBI Taxonomy" id="1314807"/>
    <lineage>
        <taxon>Eukaryota</taxon>
        <taxon>Fungi</taxon>
        <taxon>Dikarya</taxon>
        <taxon>Basidiomycota</taxon>
        <taxon>Agaricomycotina</taxon>
        <taxon>Agaricomycetes</taxon>
        <taxon>Agaricomycetidae</taxon>
        <taxon>Agaricales</taxon>
        <taxon>Agaricales incertae sedis</taxon>
        <taxon>Dendrothele</taxon>
    </lineage>
</organism>
<proteinExistence type="predicted"/>
<feature type="compositionally biased region" description="Basic and acidic residues" evidence="1">
    <location>
        <begin position="107"/>
        <end position="117"/>
    </location>
</feature>